<evidence type="ECO:0000313" key="2">
    <source>
        <dbReference type="Proteomes" id="UP000324611"/>
    </source>
</evidence>
<evidence type="ECO:0000313" key="1">
    <source>
        <dbReference type="EMBL" id="KAA2243563.1"/>
    </source>
</evidence>
<dbReference type="AlphaFoldDB" id="A0A5B2VUV3"/>
<dbReference type="Gene3D" id="3.60.15.10">
    <property type="entry name" value="Ribonuclease Z/Hydroxyacylglutathione hydrolase-like"/>
    <property type="match status" value="1"/>
</dbReference>
<comment type="caution">
    <text evidence="1">The sequence shown here is derived from an EMBL/GenBank/DDBJ whole genome shotgun (WGS) entry which is preliminary data.</text>
</comment>
<name>A0A5B2VUV3_9BACT</name>
<protein>
    <submittedName>
        <fullName evidence="1">Uncharacterized protein</fullName>
    </submittedName>
</protein>
<reference evidence="1 2" key="1">
    <citation type="submission" date="2019-09" db="EMBL/GenBank/DDBJ databases">
        <title>Chitinophaga ginsengihumi sp. nov., isolated from soil of ginseng rhizosphere.</title>
        <authorList>
            <person name="Lee J."/>
        </authorList>
    </citation>
    <scope>NUCLEOTIDE SEQUENCE [LARGE SCALE GENOMIC DNA]</scope>
    <source>
        <strain evidence="1 2">BN140078</strain>
    </source>
</reference>
<dbReference type="Proteomes" id="UP000324611">
    <property type="component" value="Unassembled WGS sequence"/>
</dbReference>
<accession>A0A5B2VUV3</accession>
<proteinExistence type="predicted"/>
<gene>
    <name evidence="1" type="ORF">F0L74_13810</name>
</gene>
<sequence length="131" mass="14529">MAPAVGQVDIATMSHHGNRNSLNIHYIQTLRPRVWIEQVWSSDHPGHEVLIRLTSRATNPYPHDLFATNMLEANKLVIGPALENSYKSISGHIVVRVAPDGASYNIIVLDSFKKGQQVKQVFGPYTSGGKR</sequence>
<keyword evidence="2" id="KW-1185">Reference proteome</keyword>
<organism evidence="1 2">
    <name type="scientific">Chitinophaga agrisoli</name>
    <dbReference type="NCBI Taxonomy" id="2607653"/>
    <lineage>
        <taxon>Bacteria</taxon>
        <taxon>Pseudomonadati</taxon>
        <taxon>Bacteroidota</taxon>
        <taxon>Chitinophagia</taxon>
        <taxon>Chitinophagales</taxon>
        <taxon>Chitinophagaceae</taxon>
        <taxon>Chitinophaga</taxon>
    </lineage>
</organism>
<dbReference type="InterPro" id="IPR036866">
    <property type="entry name" value="RibonucZ/Hydroxyglut_hydro"/>
</dbReference>
<reference evidence="1 2" key="2">
    <citation type="submission" date="2019-09" db="EMBL/GenBank/DDBJ databases">
        <authorList>
            <person name="Jin C."/>
        </authorList>
    </citation>
    <scope>NUCLEOTIDE SEQUENCE [LARGE SCALE GENOMIC DNA]</scope>
    <source>
        <strain evidence="1 2">BN140078</strain>
    </source>
</reference>
<dbReference type="EMBL" id="VUOC01000002">
    <property type="protein sequence ID" value="KAA2243563.1"/>
    <property type="molecule type" value="Genomic_DNA"/>
</dbReference>
<dbReference type="RefSeq" id="WP_149838438.1">
    <property type="nucleotide sequence ID" value="NZ_VUOC01000002.1"/>
</dbReference>